<accession>A0ABW5LNP7</accession>
<dbReference type="EMBL" id="JBHULH010000001">
    <property type="protein sequence ID" value="MFD2565804.1"/>
    <property type="molecule type" value="Genomic_DNA"/>
</dbReference>
<dbReference type="InterPro" id="IPR037221">
    <property type="entry name" value="H-type_lectin_dom_sf"/>
</dbReference>
<dbReference type="SUPFAM" id="SSF141086">
    <property type="entry name" value="Agglutinin HPA-like"/>
    <property type="match status" value="1"/>
</dbReference>
<sequence>MARISGNIQPNGTKTSNTSNSKNDFSVDFNEYTQMYTITYDKPFKEVPSVLVNRTNQEIGPNINVNITTAINPGKEYSTIQFWNNDENNYEGFNFCFAAFGDLA</sequence>
<protein>
    <recommendedName>
        <fullName evidence="4">H-type lectin domain-containing protein</fullName>
    </recommendedName>
</protein>
<evidence type="ECO:0000313" key="2">
    <source>
        <dbReference type="EMBL" id="MFD2565804.1"/>
    </source>
</evidence>
<name>A0ABW5LNP7_9FLAO</name>
<feature type="region of interest" description="Disordered" evidence="1">
    <location>
        <begin position="1"/>
        <end position="24"/>
    </location>
</feature>
<organism evidence="2 3">
    <name type="scientific">Pseudotenacibaculum haliotis</name>
    <dbReference type="NCBI Taxonomy" id="1862138"/>
    <lineage>
        <taxon>Bacteria</taxon>
        <taxon>Pseudomonadati</taxon>
        <taxon>Bacteroidota</taxon>
        <taxon>Flavobacteriia</taxon>
        <taxon>Flavobacteriales</taxon>
        <taxon>Flavobacteriaceae</taxon>
        <taxon>Pseudotenacibaculum</taxon>
    </lineage>
</organism>
<dbReference type="Proteomes" id="UP001597508">
    <property type="component" value="Unassembled WGS sequence"/>
</dbReference>
<comment type="caution">
    <text evidence="2">The sequence shown here is derived from an EMBL/GenBank/DDBJ whole genome shotgun (WGS) entry which is preliminary data.</text>
</comment>
<dbReference type="RefSeq" id="WP_379664530.1">
    <property type="nucleotide sequence ID" value="NZ_JBHULH010000001.1"/>
</dbReference>
<evidence type="ECO:0008006" key="4">
    <source>
        <dbReference type="Google" id="ProtNLM"/>
    </source>
</evidence>
<gene>
    <name evidence="2" type="ORF">ACFSRZ_00390</name>
</gene>
<reference evidence="3" key="1">
    <citation type="journal article" date="2019" name="Int. J. Syst. Evol. Microbiol.">
        <title>The Global Catalogue of Microorganisms (GCM) 10K type strain sequencing project: providing services to taxonomists for standard genome sequencing and annotation.</title>
        <authorList>
            <consortium name="The Broad Institute Genomics Platform"/>
            <consortium name="The Broad Institute Genome Sequencing Center for Infectious Disease"/>
            <person name="Wu L."/>
            <person name="Ma J."/>
        </authorList>
    </citation>
    <scope>NUCLEOTIDE SEQUENCE [LARGE SCALE GENOMIC DNA]</scope>
    <source>
        <strain evidence="3">KCTC 52127</strain>
    </source>
</reference>
<keyword evidence="3" id="KW-1185">Reference proteome</keyword>
<evidence type="ECO:0000313" key="3">
    <source>
        <dbReference type="Proteomes" id="UP001597508"/>
    </source>
</evidence>
<proteinExistence type="predicted"/>
<evidence type="ECO:0000256" key="1">
    <source>
        <dbReference type="SAM" id="MobiDB-lite"/>
    </source>
</evidence>